<dbReference type="KEGG" id="dya:Dyak_GE28676"/>
<gene>
    <name evidence="2" type="primary">Dyak\GE28676</name>
    <name evidence="2" type="synonym">GE28676</name>
    <name evidence="2" type="ORF">Dyak_GE28676</name>
</gene>
<feature type="region of interest" description="Disordered" evidence="1">
    <location>
        <begin position="1"/>
        <end position="26"/>
    </location>
</feature>
<name>A0A0R1E5M6_DROYA</name>
<feature type="compositionally biased region" description="Basic residues" evidence="1">
    <location>
        <begin position="7"/>
        <end position="18"/>
    </location>
</feature>
<dbReference type="AlphaFoldDB" id="A0A0R1E5M6"/>
<reference evidence="2 3" key="1">
    <citation type="journal article" date="2007" name="Nature">
        <title>Evolution of genes and genomes on the Drosophila phylogeny.</title>
        <authorList>
            <consortium name="Drosophila 12 Genomes Consortium"/>
            <person name="Clark A.G."/>
            <person name="Eisen M.B."/>
            <person name="Smith D.R."/>
            <person name="Bergman C.M."/>
            <person name="Oliver B."/>
            <person name="Markow T.A."/>
            <person name="Kaufman T.C."/>
            <person name="Kellis M."/>
            <person name="Gelbart W."/>
            <person name="Iyer V.N."/>
            <person name="Pollard D.A."/>
            <person name="Sackton T.B."/>
            <person name="Larracuente A.M."/>
            <person name="Singh N.D."/>
            <person name="Abad J.P."/>
            <person name="Abt D.N."/>
            <person name="Adryan B."/>
            <person name="Aguade M."/>
            <person name="Akashi H."/>
            <person name="Anderson W.W."/>
            <person name="Aquadro C.F."/>
            <person name="Ardell D.H."/>
            <person name="Arguello R."/>
            <person name="Artieri C.G."/>
            <person name="Barbash D.A."/>
            <person name="Barker D."/>
            <person name="Barsanti P."/>
            <person name="Batterham P."/>
            <person name="Batzoglou S."/>
            <person name="Begun D."/>
            <person name="Bhutkar A."/>
            <person name="Blanco E."/>
            <person name="Bosak S.A."/>
            <person name="Bradley R.K."/>
            <person name="Brand A.D."/>
            <person name="Brent M.R."/>
            <person name="Brooks A.N."/>
            <person name="Brown R.H."/>
            <person name="Butlin R.K."/>
            <person name="Caggese C."/>
            <person name="Calvi B.R."/>
            <person name="Bernardo de Carvalho A."/>
            <person name="Caspi A."/>
            <person name="Castrezana S."/>
            <person name="Celniker S.E."/>
            <person name="Chang J.L."/>
            <person name="Chapple C."/>
            <person name="Chatterji S."/>
            <person name="Chinwalla A."/>
            <person name="Civetta A."/>
            <person name="Clifton S.W."/>
            <person name="Comeron J.M."/>
            <person name="Costello J.C."/>
            <person name="Coyne J.A."/>
            <person name="Daub J."/>
            <person name="David R.G."/>
            <person name="Delcher A.L."/>
            <person name="Delehaunty K."/>
            <person name="Do C.B."/>
            <person name="Ebling H."/>
            <person name="Edwards K."/>
            <person name="Eickbush T."/>
            <person name="Evans J.D."/>
            <person name="Filipski A."/>
            <person name="Findeiss S."/>
            <person name="Freyhult E."/>
            <person name="Fulton L."/>
            <person name="Fulton R."/>
            <person name="Garcia A.C."/>
            <person name="Gardiner A."/>
            <person name="Garfield D.A."/>
            <person name="Garvin B.E."/>
            <person name="Gibson G."/>
            <person name="Gilbert D."/>
            <person name="Gnerre S."/>
            <person name="Godfrey J."/>
            <person name="Good R."/>
            <person name="Gotea V."/>
            <person name="Gravely B."/>
            <person name="Greenberg A.J."/>
            <person name="Griffiths-Jones S."/>
            <person name="Gross S."/>
            <person name="Guigo R."/>
            <person name="Gustafson E.A."/>
            <person name="Haerty W."/>
            <person name="Hahn M.W."/>
            <person name="Halligan D.L."/>
            <person name="Halpern A.L."/>
            <person name="Halter G.M."/>
            <person name="Han M.V."/>
            <person name="Heger A."/>
            <person name="Hillier L."/>
            <person name="Hinrichs A.S."/>
            <person name="Holmes I."/>
            <person name="Hoskins R.A."/>
            <person name="Hubisz M.J."/>
            <person name="Hultmark D."/>
            <person name="Huntley M.A."/>
            <person name="Jaffe D.B."/>
            <person name="Jagadeeshan S."/>
            <person name="Jeck W.R."/>
            <person name="Johnson J."/>
            <person name="Jones C.D."/>
            <person name="Jordan W.C."/>
            <person name="Karpen G.H."/>
            <person name="Kataoka E."/>
            <person name="Keightley P.D."/>
            <person name="Kheradpour P."/>
            <person name="Kirkness E.F."/>
            <person name="Koerich L.B."/>
            <person name="Kristiansen K."/>
            <person name="Kudrna D."/>
            <person name="Kulathinal R.J."/>
            <person name="Kumar S."/>
            <person name="Kwok R."/>
            <person name="Lander E."/>
            <person name="Langley C.H."/>
            <person name="Lapoint R."/>
            <person name="Lazzaro B.P."/>
            <person name="Lee S.J."/>
            <person name="Levesque L."/>
            <person name="Li R."/>
            <person name="Lin C.F."/>
            <person name="Lin M.F."/>
            <person name="Lindblad-Toh K."/>
            <person name="Llopart A."/>
            <person name="Long M."/>
            <person name="Low L."/>
            <person name="Lozovsky E."/>
            <person name="Lu J."/>
            <person name="Luo M."/>
            <person name="Machado C.A."/>
            <person name="Makalowski W."/>
            <person name="Marzo M."/>
            <person name="Matsuda M."/>
            <person name="Matzkin L."/>
            <person name="McAllister B."/>
            <person name="McBride C.S."/>
            <person name="McKernan B."/>
            <person name="McKernan K."/>
            <person name="Mendez-Lago M."/>
            <person name="Minx P."/>
            <person name="Mollenhauer M.U."/>
            <person name="Montooth K."/>
            <person name="Mount S.M."/>
            <person name="Mu X."/>
            <person name="Myers E."/>
            <person name="Negre B."/>
            <person name="Newfeld S."/>
            <person name="Nielsen R."/>
            <person name="Noor M.A."/>
            <person name="O'Grady P."/>
            <person name="Pachter L."/>
            <person name="Papaceit M."/>
            <person name="Parisi M.J."/>
            <person name="Parisi M."/>
            <person name="Parts L."/>
            <person name="Pedersen J.S."/>
            <person name="Pesole G."/>
            <person name="Phillippy A.M."/>
            <person name="Ponting C.P."/>
            <person name="Pop M."/>
            <person name="Porcelli D."/>
            <person name="Powell J.R."/>
            <person name="Prohaska S."/>
            <person name="Pruitt K."/>
            <person name="Puig M."/>
            <person name="Quesneville H."/>
            <person name="Ram K.R."/>
            <person name="Rand D."/>
            <person name="Rasmussen M.D."/>
            <person name="Reed L.K."/>
            <person name="Reenan R."/>
            <person name="Reily A."/>
            <person name="Remington K.A."/>
            <person name="Rieger T.T."/>
            <person name="Ritchie M.G."/>
            <person name="Robin C."/>
            <person name="Rogers Y.H."/>
            <person name="Rohde C."/>
            <person name="Rozas J."/>
            <person name="Rubenfield M.J."/>
            <person name="Ruiz A."/>
            <person name="Russo S."/>
            <person name="Salzberg S.L."/>
            <person name="Sanchez-Gracia A."/>
            <person name="Saranga D.J."/>
            <person name="Sato H."/>
            <person name="Schaeffer S.W."/>
            <person name="Schatz M.C."/>
            <person name="Schlenke T."/>
            <person name="Schwartz R."/>
            <person name="Segarra C."/>
            <person name="Singh R.S."/>
            <person name="Sirot L."/>
            <person name="Sirota M."/>
            <person name="Sisneros N.B."/>
            <person name="Smith C.D."/>
            <person name="Smith T.F."/>
            <person name="Spieth J."/>
            <person name="Stage D.E."/>
            <person name="Stark A."/>
            <person name="Stephan W."/>
            <person name="Strausberg R.L."/>
            <person name="Strempel S."/>
            <person name="Sturgill D."/>
            <person name="Sutton G."/>
            <person name="Sutton G.G."/>
            <person name="Tao W."/>
            <person name="Teichmann S."/>
            <person name="Tobari Y.N."/>
            <person name="Tomimura Y."/>
            <person name="Tsolas J.M."/>
            <person name="Valente V.L."/>
            <person name="Venter E."/>
            <person name="Venter J.C."/>
            <person name="Vicario S."/>
            <person name="Vieira F.G."/>
            <person name="Vilella A.J."/>
            <person name="Villasante A."/>
            <person name="Walenz B."/>
            <person name="Wang J."/>
            <person name="Wasserman M."/>
            <person name="Watts T."/>
            <person name="Wilson D."/>
            <person name="Wilson R.K."/>
            <person name="Wing R.A."/>
            <person name="Wolfner M.F."/>
            <person name="Wong A."/>
            <person name="Wong G.K."/>
            <person name="Wu C.I."/>
            <person name="Wu G."/>
            <person name="Yamamoto D."/>
            <person name="Yang H.P."/>
            <person name="Yang S.P."/>
            <person name="Yorke J.A."/>
            <person name="Yoshida K."/>
            <person name="Zdobnov E."/>
            <person name="Zhang P."/>
            <person name="Zhang Y."/>
            <person name="Zimin A.V."/>
            <person name="Baldwin J."/>
            <person name="Abdouelleil A."/>
            <person name="Abdulkadir J."/>
            <person name="Abebe A."/>
            <person name="Abera B."/>
            <person name="Abreu J."/>
            <person name="Acer S.C."/>
            <person name="Aftuck L."/>
            <person name="Alexander A."/>
            <person name="An P."/>
            <person name="Anderson E."/>
            <person name="Anderson S."/>
            <person name="Arachi H."/>
            <person name="Azer M."/>
            <person name="Bachantsang P."/>
            <person name="Barry A."/>
            <person name="Bayul T."/>
            <person name="Berlin A."/>
            <person name="Bessette D."/>
            <person name="Bloom T."/>
            <person name="Blye J."/>
            <person name="Boguslavskiy L."/>
            <person name="Bonnet C."/>
            <person name="Boukhgalter B."/>
            <person name="Bourzgui I."/>
            <person name="Brown A."/>
            <person name="Cahill P."/>
            <person name="Channer S."/>
            <person name="Cheshatsang Y."/>
            <person name="Chuda L."/>
            <person name="Citroen M."/>
            <person name="Collymore A."/>
            <person name="Cooke P."/>
            <person name="Costello M."/>
            <person name="D'Aco K."/>
            <person name="Daza R."/>
            <person name="De Haan G."/>
            <person name="DeGray S."/>
            <person name="DeMaso C."/>
            <person name="Dhargay N."/>
            <person name="Dooley K."/>
            <person name="Dooley E."/>
            <person name="Doricent M."/>
            <person name="Dorje P."/>
            <person name="Dorjee K."/>
            <person name="Dupes A."/>
            <person name="Elong R."/>
            <person name="Falk J."/>
            <person name="Farina A."/>
            <person name="Faro S."/>
            <person name="Ferguson D."/>
            <person name="Fisher S."/>
            <person name="Foley C.D."/>
            <person name="Franke A."/>
            <person name="Friedrich D."/>
            <person name="Gadbois L."/>
            <person name="Gearin G."/>
            <person name="Gearin C.R."/>
            <person name="Giannoukos G."/>
            <person name="Goode T."/>
            <person name="Graham J."/>
            <person name="Grandbois E."/>
            <person name="Grewal S."/>
            <person name="Gyaltsen K."/>
            <person name="Hafez N."/>
            <person name="Hagos B."/>
            <person name="Hall J."/>
            <person name="Henson C."/>
            <person name="Hollinger A."/>
            <person name="Honan T."/>
            <person name="Huard M.D."/>
            <person name="Hughes L."/>
            <person name="Hurhula B."/>
            <person name="Husby M.E."/>
            <person name="Kamat A."/>
            <person name="Kanga B."/>
            <person name="Kashin S."/>
            <person name="Khazanovich D."/>
            <person name="Kisner P."/>
            <person name="Lance K."/>
            <person name="Lara M."/>
            <person name="Lee W."/>
            <person name="Lennon N."/>
            <person name="Letendre F."/>
            <person name="LeVine R."/>
            <person name="Lipovsky A."/>
            <person name="Liu X."/>
            <person name="Liu J."/>
            <person name="Liu S."/>
            <person name="Lokyitsang T."/>
            <person name="Lokyitsang Y."/>
            <person name="Lubonja R."/>
            <person name="Lui A."/>
            <person name="MacDonald P."/>
            <person name="Magnisalis V."/>
            <person name="Maru K."/>
            <person name="Matthews C."/>
            <person name="McCusker W."/>
            <person name="McDonough S."/>
            <person name="Mehta T."/>
            <person name="Meldrim J."/>
            <person name="Meneus L."/>
            <person name="Mihai O."/>
            <person name="Mihalev A."/>
            <person name="Mihova T."/>
            <person name="Mittelman R."/>
            <person name="Mlenga V."/>
            <person name="Montmayeur A."/>
            <person name="Mulrain L."/>
            <person name="Navidi A."/>
            <person name="Naylor J."/>
            <person name="Negash T."/>
            <person name="Nguyen T."/>
            <person name="Nguyen N."/>
            <person name="Nicol R."/>
            <person name="Norbu C."/>
            <person name="Norbu N."/>
            <person name="Novod N."/>
            <person name="O'Neill B."/>
            <person name="Osman S."/>
            <person name="Markiewicz E."/>
            <person name="Oyono O.L."/>
            <person name="Patti C."/>
            <person name="Phunkhang P."/>
            <person name="Pierre F."/>
            <person name="Priest M."/>
            <person name="Raghuraman S."/>
            <person name="Rege F."/>
            <person name="Reyes R."/>
            <person name="Rise C."/>
            <person name="Rogov P."/>
            <person name="Ross K."/>
            <person name="Ryan E."/>
            <person name="Settipalli S."/>
            <person name="Shea T."/>
            <person name="Sherpa N."/>
            <person name="Shi L."/>
            <person name="Shih D."/>
            <person name="Sparrow T."/>
            <person name="Spaulding J."/>
            <person name="Stalker J."/>
            <person name="Stange-Thomann N."/>
            <person name="Stavropoulos S."/>
            <person name="Stone C."/>
            <person name="Strader C."/>
            <person name="Tesfaye S."/>
            <person name="Thomson T."/>
            <person name="Thoulutsang Y."/>
            <person name="Thoulutsang D."/>
            <person name="Topham K."/>
            <person name="Topping I."/>
            <person name="Tsamla T."/>
            <person name="Vassiliev H."/>
            <person name="Vo A."/>
            <person name="Wangchuk T."/>
            <person name="Wangdi T."/>
            <person name="Weiand M."/>
            <person name="Wilkinson J."/>
            <person name="Wilson A."/>
            <person name="Yadav S."/>
            <person name="Young G."/>
            <person name="Yu Q."/>
            <person name="Zembek L."/>
            <person name="Zhong D."/>
            <person name="Zimmer A."/>
            <person name="Zwirko Z."/>
            <person name="Jaffe D.B."/>
            <person name="Alvarez P."/>
            <person name="Brockman W."/>
            <person name="Butler J."/>
            <person name="Chin C."/>
            <person name="Gnerre S."/>
            <person name="Grabherr M."/>
            <person name="Kleber M."/>
            <person name="Mauceli E."/>
            <person name="MacCallum I."/>
        </authorList>
    </citation>
    <scope>NUCLEOTIDE SEQUENCE [LARGE SCALE GENOMIC DNA]</scope>
    <source>
        <strain evidence="3">Tai18E2 / Tucson 14021-0261.01</strain>
    </source>
</reference>
<organism evidence="2 3">
    <name type="scientific">Drosophila yakuba</name>
    <name type="common">Fruit fly</name>
    <dbReference type="NCBI Taxonomy" id="7245"/>
    <lineage>
        <taxon>Eukaryota</taxon>
        <taxon>Metazoa</taxon>
        <taxon>Ecdysozoa</taxon>
        <taxon>Arthropoda</taxon>
        <taxon>Hexapoda</taxon>
        <taxon>Insecta</taxon>
        <taxon>Pterygota</taxon>
        <taxon>Neoptera</taxon>
        <taxon>Endopterygota</taxon>
        <taxon>Diptera</taxon>
        <taxon>Brachycera</taxon>
        <taxon>Muscomorpha</taxon>
        <taxon>Ephydroidea</taxon>
        <taxon>Drosophilidae</taxon>
        <taxon>Drosophila</taxon>
        <taxon>Sophophora</taxon>
    </lineage>
</organism>
<evidence type="ECO:0000256" key="1">
    <source>
        <dbReference type="SAM" id="MobiDB-lite"/>
    </source>
</evidence>
<evidence type="ECO:0000313" key="2">
    <source>
        <dbReference type="EMBL" id="KRK04319.1"/>
    </source>
</evidence>
<evidence type="ECO:0000313" key="3">
    <source>
        <dbReference type="Proteomes" id="UP000002282"/>
    </source>
</evidence>
<reference evidence="2 3" key="2">
    <citation type="journal article" date="2007" name="PLoS Biol.">
        <title>Principles of genome evolution in the Drosophila melanogaster species group.</title>
        <authorList>
            <person name="Ranz J.M."/>
            <person name="Maurin D."/>
            <person name="Chan Y.S."/>
            <person name="von Grotthuss M."/>
            <person name="Hillier L.W."/>
            <person name="Roote J."/>
            <person name="Ashburner M."/>
            <person name="Bergman C.M."/>
        </authorList>
    </citation>
    <scope>NUCLEOTIDE SEQUENCE [LARGE SCALE GENOMIC DNA]</scope>
    <source>
        <strain evidence="3">Tai18E2 / Tucson 14021-0261.01</strain>
    </source>
</reference>
<dbReference type="Proteomes" id="UP000002282">
    <property type="component" value="Chromosome 3R"/>
</dbReference>
<protein>
    <submittedName>
        <fullName evidence="2">Uncharacterized protein, isoform B</fullName>
    </submittedName>
</protein>
<sequence>MPGVKQIRQRRQTQRHRSSSSSSSSNFLSYAKMSSILCLCQCHGQSAHARSLGQNCHPECFEPERNWLGYAFGPLSLAINLRNVKVKPGS</sequence>
<dbReference type="EMBL" id="CM000160">
    <property type="protein sequence ID" value="KRK04319.1"/>
    <property type="molecule type" value="Genomic_DNA"/>
</dbReference>
<accession>A0A0R1E5M6</accession>
<keyword evidence="3" id="KW-1185">Reference proteome</keyword>
<proteinExistence type="predicted"/>